<dbReference type="Pfam" id="PF04515">
    <property type="entry name" value="Choline_transpo"/>
    <property type="match status" value="1"/>
</dbReference>
<dbReference type="GO" id="GO:0022857">
    <property type="term" value="F:transmembrane transporter activity"/>
    <property type="evidence" value="ECO:0007669"/>
    <property type="project" value="UniProtKB-UniRule"/>
</dbReference>
<comment type="caution">
    <text evidence="6">Lacks conserved residue(s) required for the propagation of feature annotation.</text>
</comment>
<keyword evidence="8" id="KW-1185">Reference proteome</keyword>
<gene>
    <name evidence="7" type="ORF">SAY86_016944</name>
</gene>
<protein>
    <recommendedName>
        <fullName evidence="6">Choline transporter-like protein</fullName>
    </recommendedName>
</protein>
<accession>A0AAN7M542</accession>
<feature type="transmembrane region" description="Helical" evidence="6">
    <location>
        <begin position="406"/>
        <end position="426"/>
    </location>
</feature>
<dbReference type="GO" id="GO:0005886">
    <property type="term" value="C:plasma membrane"/>
    <property type="evidence" value="ECO:0007669"/>
    <property type="project" value="UniProtKB-SubCell"/>
</dbReference>
<keyword evidence="4 6" id="KW-1133">Transmembrane helix</keyword>
<feature type="transmembrane region" description="Helical" evidence="6">
    <location>
        <begin position="97"/>
        <end position="115"/>
    </location>
</feature>
<evidence type="ECO:0000256" key="3">
    <source>
        <dbReference type="ARBA" id="ARBA00022692"/>
    </source>
</evidence>
<feature type="transmembrane region" description="Helical" evidence="6">
    <location>
        <begin position="64"/>
        <end position="85"/>
    </location>
</feature>
<evidence type="ECO:0000256" key="5">
    <source>
        <dbReference type="ARBA" id="ARBA00023136"/>
    </source>
</evidence>
<keyword evidence="5 6" id="KW-0472">Membrane</keyword>
<feature type="transmembrane region" description="Helical" evidence="6">
    <location>
        <begin position="152"/>
        <end position="173"/>
    </location>
</feature>
<comment type="similarity">
    <text evidence="2 6">Belongs to the CTL (choline transporter-like) family.</text>
</comment>
<dbReference type="AlphaFoldDB" id="A0AAN7M542"/>
<evidence type="ECO:0000256" key="4">
    <source>
        <dbReference type="ARBA" id="ARBA00022989"/>
    </source>
</evidence>
<dbReference type="Proteomes" id="UP001346149">
    <property type="component" value="Unassembled WGS sequence"/>
</dbReference>
<dbReference type="PANTHER" id="PTHR12385">
    <property type="entry name" value="CHOLINE TRANSPORTER-LIKE (SLC FAMILY 44)"/>
    <property type="match status" value="1"/>
</dbReference>
<feature type="transmembrane region" description="Helical" evidence="6">
    <location>
        <begin position="375"/>
        <end position="400"/>
    </location>
</feature>
<proteinExistence type="inferred from homology"/>
<comment type="caution">
    <text evidence="7">The sequence shown here is derived from an EMBL/GenBank/DDBJ whole genome shotgun (WGS) entry which is preliminary data.</text>
</comment>
<keyword evidence="3 6" id="KW-0812">Transmembrane</keyword>
<name>A0AAN7M542_TRANT</name>
<reference evidence="7 8" key="1">
    <citation type="journal article" date="2023" name="Hortic Res">
        <title>Pangenome of water caltrop reveals structural variations and asymmetric subgenome divergence after allopolyploidization.</title>
        <authorList>
            <person name="Zhang X."/>
            <person name="Chen Y."/>
            <person name="Wang L."/>
            <person name="Yuan Y."/>
            <person name="Fang M."/>
            <person name="Shi L."/>
            <person name="Lu R."/>
            <person name="Comes H.P."/>
            <person name="Ma Y."/>
            <person name="Chen Y."/>
            <person name="Huang G."/>
            <person name="Zhou Y."/>
            <person name="Zheng Z."/>
            <person name="Qiu Y."/>
        </authorList>
    </citation>
    <scope>NUCLEOTIDE SEQUENCE [LARGE SCALE GENOMIC DNA]</scope>
    <source>
        <strain evidence="7">F231</strain>
    </source>
</reference>
<organism evidence="7 8">
    <name type="scientific">Trapa natans</name>
    <name type="common">Water chestnut</name>
    <dbReference type="NCBI Taxonomy" id="22666"/>
    <lineage>
        <taxon>Eukaryota</taxon>
        <taxon>Viridiplantae</taxon>
        <taxon>Streptophyta</taxon>
        <taxon>Embryophyta</taxon>
        <taxon>Tracheophyta</taxon>
        <taxon>Spermatophyta</taxon>
        <taxon>Magnoliopsida</taxon>
        <taxon>eudicotyledons</taxon>
        <taxon>Gunneridae</taxon>
        <taxon>Pentapetalae</taxon>
        <taxon>rosids</taxon>
        <taxon>malvids</taxon>
        <taxon>Myrtales</taxon>
        <taxon>Lythraceae</taxon>
        <taxon>Trapa</taxon>
    </lineage>
</organism>
<evidence type="ECO:0000256" key="6">
    <source>
        <dbReference type="RuleBase" id="RU368066"/>
    </source>
</evidence>
<dbReference type="EMBL" id="JAXQNO010000010">
    <property type="protein sequence ID" value="KAK4789640.1"/>
    <property type="molecule type" value="Genomic_DNA"/>
</dbReference>
<comment type="function">
    <text evidence="6">Choline transporter.</text>
</comment>
<sequence>MGEGIKWMGSSRFLLVHGYGPHANLVTYYHHSQGYSRNHLIRSGQKRVPTVAARRLIGRIFETLFYAQILLVSILTVFLTIRGFLSARRHHFHPAQWYPPLVSAAAASAAAALAWQRLVQCSPRRALSVAFWLTPVLTFGAGVLLLCAESVAGLVIGVASVISAIAIALYGCWVNRRFDYASKVVSVSTAAVSSAETLCMTMVSVAVAFLYSGFTVCGIGGATTIMAAPDKVFIVIELLSFTWTMHVIKNALLTTVSRISYLSMACGVHMDPRLALRETAKYLIGSVSVGSMLVPFTGLLRGSARATAAVVGGHDEFLFSCAYCYSGVASALTSRANRWAFVQVGVYNKDFVAASADTWDSFRQSEMETLIDSDLTAVFCFLCGVAGGATGSLVAGSWALAVHKGYATSLLLYAFIIGYLMCRVAVAGAQACVQAYYIAYADNPQSPQLDPTISARLQEMKRYRV</sequence>
<evidence type="ECO:0000256" key="2">
    <source>
        <dbReference type="ARBA" id="ARBA00007168"/>
    </source>
</evidence>
<dbReference type="PANTHER" id="PTHR12385:SF84">
    <property type="entry name" value="CHOLINE TRANSPORTER-LIKE PROTEIN"/>
    <property type="match status" value="1"/>
</dbReference>
<comment type="subcellular location">
    <subcellularLocation>
        <location evidence="6">Cell membrane</location>
        <topology evidence="6">Multi-pass membrane protein</topology>
    </subcellularLocation>
    <subcellularLocation>
        <location evidence="1">Membrane</location>
        <topology evidence="1">Multi-pass membrane protein</topology>
    </subcellularLocation>
</comment>
<evidence type="ECO:0000313" key="7">
    <source>
        <dbReference type="EMBL" id="KAK4789640.1"/>
    </source>
</evidence>
<evidence type="ECO:0000256" key="1">
    <source>
        <dbReference type="ARBA" id="ARBA00004141"/>
    </source>
</evidence>
<feature type="transmembrane region" description="Helical" evidence="6">
    <location>
        <begin position="127"/>
        <end position="146"/>
    </location>
</feature>
<dbReference type="InterPro" id="IPR007603">
    <property type="entry name" value="Choline_transptr-like"/>
</dbReference>
<evidence type="ECO:0000313" key="8">
    <source>
        <dbReference type="Proteomes" id="UP001346149"/>
    </source>
</evidence>